<comment type="caution">
    <text evidence="2">The sequence shown here is derived from an EMBL/GenBank/DDBJ whole genome shotgun (WGS) entry which is preliminary data.</text>
</comment>
<name>A0A0V1GLL4_TRIPS</name>
<evidence type="ECO:0000256" key="1">
    <source>
        <dbReference type="SAM" id="Phobius"/>
    </source>
</evidence>
<keyword evidence="1" id="KW-1133">Transmembrane helix</keyword>
<dbReference type="EMBL" id="JYDS01001344">
    <property type="protein sequence ID" value="KRY99124.1"/>
    <property type="molecule type" value="Genomic_DNA"/>
</dbReference>
<gene>
    <name evidence="2" type="ORF">T4B_6615</name>
</gene>
<dbReference type="Proteomes" id="UP000054805">
    <property type="component" value="Unassembled WGS sequence"/>
</dbReference>
<reference evidence="2 3" key="1">
    <citation type="submission" date="2015-01" db="EMBL/GenBank/DDBJ databases">
        <title>Evolution of Trichinella species and genotypes.</title>
        <authorList>
            <person name="Korhonen P.K."/>
            <person name="Edoardo P."/>
            <person name="Giuseppe L.R."/>
            <person name="Gasser R.B."/>
        </authorList>
    </citation>
    <scope>NUCLEOTIDE SEQUENCE [LARGE SCALE GENOMIC DNA]</scope>
    <source>
        <strain evidence="2">ISS588</strain>
    </source>
</reference>
<keyword evidence="3" id="KW-1185">Reference proteome</keyword>
<keyword evidence="1" id="KW-0812">Transmembrane</keyword>
<accession>A0A0V1GLL4</accession>
<organism evidence="2 3">
    <name type="scientific">Trichinella pseudospiralis</name>
    <name type="common">Parasitic roundworm</name>
    <dbReference type="NCBI Taxonomy" id="6337"/>
    <lineage>
        <taxon>Eukaryota</taxon>
        <taxon>Metazoa</taxon>
        <taxon>Ecdysozoa</taxon>
        <taxon>Nematoda</taxon>
        <taxon>Enoplea</taxon>
        <taxon>Dorylaimia</taxon>
        <taxon>Trichinellida</taxon>
        <taxon>Trichinellidae</taxon>
        <taxon>Trichinella</taxon>
    </lineage>
</organism>
<keyword evidence="1" id="KW-0472">Membrane</keyword>
<dbReference type="AlphaFoldDB" id="A0A0V1GLL4"/>
<protein>
    <submittedName>
        <fullName evidence="2">Uncharacterized protein</fullName>
    </submittedName>
</protein>
<evidence type="ECO:0000313" key="3">
    <source>
        <dbReference type="Proteomes" id="UP000054805"/>
    </source>
</evidence>
<sequence>MSKLQCHASWSCLLRHGVQNNPLILLTFVASNAHFTIVPTFRMRTQNTTFTDGSKHT</sequence>
<proteinExistence type="predicted"/>
<evidence type="ECO:0000313" key="2">
    <source>
        <dbReference type="EMBL" id="KRY99124.1"/>
    </source>
</evidence>
<feature type="transmembrane region" description="Helical" evidence="1">
    <location>
        <begin position="23"/>
        <end position="41"/>
    </location>
</feature>